<feature type="binding site" evidence="10">
    <location>
        <position position="79"/>
    </location>
    <ligand>
        <name>ATP</name>
        <dbReference type="ChEBI" id="CHEBI:30616"/>
    </ligand>
</feature>
<dbReference type="GO" id="GO:0003677">
    <property type="term" value="F:DNA binding"/>
    <property type="evidence" value="ECO:0007669"/>
    <property type="project" value="UniProtKB-KW"/>
</dbReference>
<comment type="similarity">
    <text evidence="9">Belongs to the protein kinase superfamily. CMGC Ser/Thr protein kinase family. HIPK subfamily.</text>
</comment>
<dbReference type="InterPro" id="IPR000719">
    <property type="entry name" value="Prot_kinase_dom"/>
</dbReference>
<accession>T2M631</accession>
<keyword evidence="2" id="KW-0723">Serine/threonine-protein kinase</keyword>
<evidence type="ECO:0000259" key="11">
    <source>
        <dbReference type="PROSITE" id="PS50011"/>
    </source>
</evidence>
<evidence type="ECO:0000256" key="3">
    <source>
        <dbReference type="ARBA" id="ARBA00022679"/>
    </source>
</evidence>
<feature type="domain" description="Protein kinase" evidence="11">
    <location>
        <begin position="50"/>
        <end position="383"/>
    </location>
</feature>
<comment type="catalytic activity">
    <reaction evidence="7">
        <text>L-threonyl-[protein] + ATP = O-phospho-L-threonyl-[protein] + ADP + H(+)</text>
        <dbReference type="Rhea" id="RHEA:46608"/>
        <dbReference type="Rhea" id="RHEA-COMP:11060"/>
        <dbReference type="Rhea" id="RHEA-COMP:11605"/>
        <dbReference type="ChEBI" id="CHEBI:15378"/>
        <dbReference type="ChEBI" id="CHEBI:30013"/>
        <dbReference type="ChEBI" id="CHEBI:30616"/>
        <dbReference type="ChEBI" id="CHEBI:61977"/>
        <dbReference type="ChEBI" id="CHEBI:456216"/>
        <dbReference type="EC" id="2.7.11.1"/>
    </reaction>
</comment>
<dbReference type="SMART" id="SM00220">
    <property type="entry name" value="S_TKc"/>
    <property type="match status" value="1"/>
</dbReference>
<dbReference type="InterPro" id="IPR050494">
    <property type="entry name" value="Ser_Thr_dual-spec_kinase"/>
</dbReference>
<dbReference type="PANTHER" id="PTHR24058">
    <property type="entry name" value="DUAL SPECIFICITY PROTEIN KINASE"/>
    <property type="match status" value="1"/>
</dbReference>
<dbReference type="GO" id="GO:0005634">
    <property type="term" value="C:nucleus"/>
    <property type="evidence" value="ECO:0007669"/>
    <property type="project" value="UniProtKB-ARBA"/>
</dbReference>
<dbReference type="Pfam" id="PF00069">
    <property type="entry name" value="Pkinase"/>
    <property type="match status" value="1"/>
</dbReference>
<dbReference type="FunFam" id="1.10.510.10:FF:000029">
    <property type="entry name" value="Homeodomain-interacting protein kinase 2 isoform 1"/>
    <property type="match status" value="1"/>
</dbReference>
<evidence type="ECO:0000256" key="8">
    <source>
        <dbReference type="ARBA" id="ARBA00048679"/>
    </source>
</evidence>
<dbReference type="PROSITE" id="PS50011">
    <property type="entry name" value="PROTEIN_KINASE_DOM"/>
    <property type="match status" value="1"/>
</dbReference>
<evidence type="ECO:0000256" key="7">
    <source>
        <dbReference type="ARBA" id="ARBA00047899"/>
    </source>
</evidence>
<evidence type="ECO:0000256" key="5">
    <source>
        <dbReference type="ARBA" id="ARBA00022777"/>
    </source>
</evidence>
<proteinExistence type="evidence at transcript level"/>
<dbReference type="GO" id="GO:0004713">
    <property type="term" value="F:protein tyrosine kinase activity"/>
    <property type="evidence" value="ECO:0007669"/>
    <property type="project" value="TreeGrafter"/>
</dbReference>
<dbReference type="GO" id="GO:0005524">
    <property type="term" value="F:ATP binding"/>
    <property type="evidence" value="ECO:0007669"/>
    <property type="project" value="UniProtKB-UniRule"/>
</dbReference>
<dbReference type="PANTHER" id="PTHR24058:SF17">
    <property type="entry name" value="HOMEODOMAIN INTERACTING PROTEIN KINASE, ISOFORM D"/>
    <property type="match status" value="1"/>
</dbReference>
<dbReference type="InterPro" id="IPR017441">
    <property type="entry name" value="Protein_kinase_ATP_BS"/>
</dbReference>
<keyword evidence="12" id="KW-0238">DNA-binding</keyword>
<dbReference type="GO" id="GO:0005737">
    <property type="term" value="C:cytoplasm"/>
    <property type="evidence" value="ECO:0007669"/>
    <property type="project" value="TreeGrafter"/>
</dbReference>
<dbReference type="EMBL" id="HAAD01001170">
    <property type="protein sequence ID" value="CDG67402.1"/>
    <property type="molecule type" value="mRNA"/>
</dbReference>
<dbReference type="Gene3D" id="1.10.510.10">
    <property type="entry name" value="Transferase(Phosphotransferase) domain 1"/>
    <property type="match status" value="1"/>
</dbReference>
<evidence type="ECO:0000256" key="4">
    <source>
        <dbReference type="ARBA" id="ARBA00022741"/>
    </source>
</evidence>
<keyword evidence="6 10" id="KW-0067">ATP-binding</keyword>
<dbReference type="PROSITE" id="PS00108">
    <property type="entry name" value="PROTEIN_KINASE_ST"/>
    <property type="match status" value="1"/>
</dbReference>
<sequence length="854" mass="97701">MMNELIIIPDDSPVHGKHKSYLHQETENNDSLYDYKITAHEILRSMTGEYEVLEFLGKGTFGQVVKCWKRHTNELVAVKISKDHPSYRKQAEIEVNILSLLMQEDSEEYNYVRAIECFTHRNHTCVVFEMLQQNLYDFLRSTKFKPLSLKYVRPILHQVATTLLKLKQMNLIHSDLKPENIMLVEQERQPYRVKVVDFGSATHTSKAVASSYLQSRYYRAPEIILGLPFDEAIDMWSLGCVAAELFLGWPLYPGPSEYDQIRYITQTEGLPPQHLLQAAAPSKRNRYFKRVLDMYGQYEWVLKRSDEYEHDSGRLRKEESSRRYIFNHLDDIILKNFPSSLSHSDSTAERVDRSVFVDLLKKMLELDPAKRIKPAEVLRHPFFTFTHLTQFYYCKIVQSSVKVMDAVAYLKTQAIAQRNASLVTLPTASSLHMCDVNACHLHTYYQQRMPLTSSNQNLSQYESQYLASVSSLQRLPFYYSMREPFIKMQQAPPASTIPMPPTSWQNSLEDGGYMSDDQVGSPVHNNSWIRAVDTHPKQVNTSSVAPSWSMWNPVPFPIWQFHLSANNTPEHYMTSFCISPNEHPRCSQRTSPIFIKDSPSSPLSVITISSTSESEEDMSFSCDMHLSKRNEGRFNHYDVGKAWQFVPYNSRKCVAETPSPVQSRNLRELPVLHNIRSPQSTFTERNTHLLGSAFMDLRYLHPTAEQVVCKQEPVSQGFDSHQEFVTSLPSLVPSLNSFSPVAIVPSLTSSTKHMYPSCYISPVSNALRQQTMVVPSNHSVSSAFHADLCSARSEYVGMHIGNTLSNQHVSCNHCCMSRIPSPCSQSYGTSLHRPAFQAVSQSELSCPTYSYFGR</sequence>
<keyword evidence="3" id="KW-0808">Transferase</keyword>
<dbReference type="InterPro" id="IPR008271">
    <property type="entry name" value="Ser/Thr_kinase_AS"/>
</dbReference>
<keyword evidence="5 12" id="KW-0418">Kinase</keyword>
<dbReference type="Gene3D" id="3.30.200.20">
    <property type="entry name" value="Phosphorylase Kinase, domain 1"/>
    <property type="match status" value="1"/>
</dbReference>
<dbReference type="PROSITE" id="PS00107">
    <property type="entry name" value="PROTEIN_KINASE_ATP"/>
    <property type="match status" value="1"/>
</dbReference>
<dbReference type="InterPro" id="IPR011009">
    <property type="entry name" value="Kinase-like_dom_sf"/>
</dbReference>
<evidence type="ECO:0000256" key="6">
    <source>
        <dbReference type="ARBA" id="ARBA00022840"/>
    </source>
</evidence>
<protein>
    <recommendedName>
        <fullName evidence="1">non-specific serine/threonine protein kinase</fullName>
        <ecNumber evidence="1">2.7.11.1</ecNumber>
    </recommendedName>
</protein>
<evidence type="ECO:0000313" key="12">
    <source>
        <dbReference type="EMBL" id="CDG67402.1"/>
    </source>
</evidence>
<dbReference type="GO" id="GO:0004674">
    <property type="term" value="F:protein serine/threonine kinase activity"/>
    <property type="evidence" value="ECO:0007669"/>
    <property type="project" value="UniProtKB-KW"/>
</dbReference>
<keyword evidence="4 10" id="KW-0547">Nucleotide-binding</keyword>
<gene>
    <name evidence="12" type="primary">HIPK2</name>
</gene>
<dbReference type="KEGG" id="hmg:100204591"/>
<evidence type="ECO:0000256" key="9">
    <source>
        <dbReference type="ARBA" id="ARBA00061380"/>
    </source>
</evidence>
<dbReference type="AlphaFoldDB" id="T2M631"/>
<keyword evidence="12" id="KW-0371">Homeobox</keyword>
<dbReference type="SUPFAM" id="SSF56112">
    <property type="entry name" value="Protein kinase-like (PK-like)"/>
    <property type="match status" value="1"/>
</dbReference>
<organism evidence="12">
    <name type="scientific">Hydra vulgaris</name>
    <name type="common">Hydra</name>
    <name type="synonym">Hydra attenuata</name>
    <dbReference type="NCBI Taxonomy" id="6087"/>
    <lineage>
        <taxon>Eukaryota</taxon>
        <taxon>Metazoa</taxon>
        <taxon>Cnidaria</taxon>
        <taxon>Hydrozoa</taxon>
        <taxon>Hydroidolina</taxon>
        <taxon>Anthoathecata</taxon>
        <taxon>Aplanulata</taxon>
        <taxon>Hydridae</taxon>
        <taxon>Hydra</taxon>
    </lineage>
</organism>
<dbReference type="EC" id="2.7.11.1" evidence="1"/>
<evidence type="ECO:0000256" key="2">
    <source>
        <dbReference type="ARBA" id="ARBA00022527"/>
    </source>
</evidence>
<name>T2M631_HYDVU</name>
<reference evidence="12" key="1">
    <citation type="journal article" date="2013" name="Genome Biol. Evol.">
        <title>Punctuated emergences of genetic and phenotypic innovations in eumetazoan, bilaterian, euteleostome, and hominidae ancestors.</title>
        <authorList>
            <person name="Wenger Y."/>
            <person name="Galliot B."/>
        </authorList>
    </citation>
    <scope>NUCLEOTIDE SEQUENCE</scope>
    <source>
        <tissue evidence="12">Whole animals</tissue>
    </source>
</reference>
<dbReference type="OrthoDB" id="10030361at2759"/>
<evidence type="ECO:0000256" key="1">
    <source>
        <dbReference type="ARBA" id="ARBA00012513"/>
    </source>
</evidence>
<comment type="catalytic activity">
    <reaction evidence="8">
        <text>L-seryl-[protein] + ATP = O-phospho-L-seryl-[protein] + ADP + H(+)</text>
        <dbReference type="Rhea" id="RHEA:17989"/>
        <dbReference type="Rhea" id="RHEA-COMP:9863"/>
        <dbReference type="Rhea" id="RHEA-COMP:11604"/>
        <dbReference type="ChEBI" id="CHEBI:15378"/>
        <dbReference type="ChEBI" id="CHEBI:29999"/>
        <dbReference type="ChEBI" id="CHEBI:30616"/>
        <dbReference type="ChEBI" id="CHEBI:83421"/>
        <dbReference type="ChEBI" id="CHEBI:456216"/>
        <dbReference type="EC" id="2.7.11.1"/>
    </reaction>
</comment>
<evidence type="ECO:0000256" key="10">
    <source>
        <dbReference type="PROSITE-ProRule" id="PRU10141"/>
    </source>
</evidence>